<sequence length="137" mass="15195">MAKFRKLDRVSIQGVINGNYIHEGKIKVRIEPYSDIFVEISDLTMVRPDIVVGDTVWRPDKSTTHATVLATIDDHLWVSFGDGNYATWYAPQVQRLDLDAAPAEMEPQPIAPSTEPVEPPPDPAPVAATDPDDDLPF</sequence>
<dbReference type="RefSeq" id="WP_258119159.1">
    <property type="nucleotide sequence ID" value="NZ_CP062229.1"/>
</dbReference>
<gene>
    <name evidence="2" type="ORF">IHQ72_29720</name>
</gene>
<dbReference type="EMBL" id="CP062229">
    <property type="protein sequence ID" value="UVC14746.1"/>
    <property type="molecule type" value="Genomic_DNA"/>
</dbReference>
<name>A0ABY5QU82_9HYPH</name>
<dbReference type="Proteomes" id="UP001058098">
    <property type="component" value="Chromosome"/>
</dbReference>
<keyword evidence="3" id="KW-1185">Reference proteome</keyword>
<reference evidence="2" key="1">
    <citation type="submission" date="2020-09" db="EMBL/GenBank/DDBJ databases">
        <title>Rhizobia associated with sainfoin plants.</title>
        <authorList>
            <person name="Asharfi S."/>
            <person name="Kuzmanovic N."/>
            <person name="Bunk B."/>
            <person name="Sproeer C."/>
            <person name="Becker M."/>
            <person name="Thuenen T."/>
        </authorList>
    </citation>
    <scope>NUCLEOTIDE SEQUENCE</scope>
    <source>
        <strain evidence="2">OM4</strain>
    </source>
</reference>
<accession>A0ABY5QU82</accession>
<protein>
    <submittedName>
        <fullName evidence="2">Uncharacterized protein</fullName>
    </submittedName>
</protein>
<proteinExistence type="predicted"/>
<organism evidence="2 3">
    <name type="scientific">Mesorhizobium onobrychidis</name>
    <dbReference type="NCBI Taxonomy" id="2775404"/>
    <lineage>
        <taxon>Bacteria</taxon>
        <taxon>Pseudomonadati</taxon>
        <taxon>Pseudomonadota</taxon>
        <taxon>Alphaproteobacteria</taxon>
        <taxon>Hyphomicrobiales</taxon>
        <taxon>Phyllobacteriaceae</taxon>
        <taxon>Mesorhizobium</taxon>
    </lineage>
</organism>
<evidence type="ECO:0000313" key="2">
    <source>
        <dbReference type="EMBL" id="UVC14746.1"/>
    </source>
</evidence>
<evidence type="ECO:0000313" key="3">
    <source>
        <dbReference type="Proteomes" id="UP001058098"/>
    </source>
</evidence>
<evidence type="ECO:0000256" key="1">
    <source>
        <dbReference type="SAM" id="MobiDB-lite"/>
    </source>
</evidence>
<feature type="region of interest" description="Disordered" evidence="1">
    <location>
        <begin position="99"/>
        <end position="137"/>
    </location>
</feature>